<gene>
    <name evidence="1" type="ORF">QFC22_003880</name>
</gene>
<dbReference type="EMBL" id="JASBWU010000010">
    <property type="protein sequence ID" value="KAJ9118660.1"/>
    <property type="molecule type" value="Genomic_DNA"/>
</dbReference>
<dbReference type="Proteomes" id="UP001243375">
    <property type="component" value="Unassembled WGS sequence"/>
</dbReference>
<organism evidence="1 2">
    <name type="scientific">Naganishia vaughanmartiniae</name>
    <dbReference type="NCBI Taxonomy" id="1424756"/>
    <lineage>
        <taxon>Eukaryota</taxon>
        <taxon>Fungi</taxon>
        <taxon>Dikarya</taxon>
        <taxon>Basidiomycota</taxon>
        <taxon>Agaricomycotina</taxon>
        <taxon>Tremellomycetes</taxon>
        <taxon>Filobasidiales</taxon>
        <taxon>Filobasidiaceae</taxon>
        <taxon>Naganishia</taxon>
    </lineage>
</organism>
<accession>A0ACC2X3P7</accession>
<reference evidence="1" key="1">
    <citation type="submission" date="2023-04" db="EMBL/GenBank/DDBJ databases">
        <title>Draft Genome sequencing of Naganishia species isolated from polar environments using Oxford Nanopore Technology.</title>
        <authorList>
            <person name="Leo P."/>
            <person name="Venkateswaran K."/>
        </authorList>
    </citation>
    <scope>NUCLEOTIDE SEQUENCE</scope>
    <source>
        <strain evidence="1">MNA-CCFEE 5425</strain>
    </source>
</reference>
<protein>
    <submittedName>
        <fullName evidence="1">Uncharacterized protein</fullName>
    </submittedName>
</protein>
<sequence>MHLPARSLARNAFPAATRFSRVVRLTRSFAAVAPGAPPPQATTPYEVFDRQAKRRQRDRAATRDGGEKSRVTDYLRAEVAERMFERFEDLRNPPSQILDLSSSSGHLSKLLTTLESTKNIRMLDMSEKSLWRDTDDQFDVLSPFKVTPRRTVVDEEHLLEAVDENSQDCIVSNMGLHWVNDLPGVLKQIQRALKPDGVFMGSMIGGDSLFELRTALQLAEQERSGGISPRISPMADPSDASNLMGRAGFSLLTVDVEDVKISYPSIWELMEDLRDMGESNAILGRRPFIKRDLLLAADAIYKEMNGLEDGTVPATYSIIFLIGWKPAPSQPKPLPRGSGKTSLKDVL</sequence>
<comment type="caution">
    <text evidence="1">The sequence shown here is derived from an EMBL/GenBank/DDBJ whole genome shotgun (WGS) entry which is preliminary data.</text>
</comment>
<keyword evidence="2" id="KW-1185">Reference proteome</keyword>
<name>A0ACC2X3P7_9TREE</name>
<evidence type="ECO:0000313" key="2">
    <source>
        <dbReference type="Proteomes" id="UP001243375"/>
    </source>
</evidence>
<proteinExistence type="predicted"/>
<evidence type="ECO:0000313" key="1">
    <source>
        <dbReference type="EMBL" id="KAJ9118660.1"/>
    </source>
</evidence>